<keyword evidence="1 3" id="KW-0413">Isomerase</keyword>
<accession>A0A1I5Y0K9</accession>
<evidence type="ECO:0000313" key="4">
    <source>
        <dbReference type="Proteomes" id="UP000199031"/>
    </source>
</evidence>
<dbReference type="PANTHER" id="PTHR11934">
    <property type="entry name" value="RIBOSE-5-PHOSPHATE ISOMERASE"/>
    <property type="match status" value="1"/>
</dbReference>
<dbReference type="InterPro" id="IPR004788">
    <property type="entry name" value="Ribose5P_isomerase_type_A"/>
</dbReference>
<dbReference type="GO" id="GO:0005829">
    <property type="term" value="C:cytosol"/>
    <property type="evidence" value="ECO:0007669"/>
    <property type="project" value="TreeGrafter"/>
</dbReference>
<dbReference type="NCBIfam" id="TIGR00021">
    <property type="entry name" value="rpiA"/>
    <property type="match status" value="1"/>
</dbReference>
<name>A0A1I5Y0K9_9BACT</name>
<dbReference type="EC" id="5.3.1.6" evidence="2"/>
<dbReference type="GO" id="GO:0006014">
    <property type="term" value="P:D-ribose metabolic process"/>
    <property type="evidence" value="ECO:0007669"/>
    <property type="project" value="TreeGrafter"/>
</dbReference>
<dbReference type="STRING" id="1465490.SAMN05444277_11065"/>
<evidence type="ECO:0000313" key="3">
    <source>
        <dbReference type="EMBL" id="SFQ37674.1"/>
    </source>
</evidence>
<gene>
    <name evidence="3" type="ORF">SAMN05444277_11065</name>
</gene>
<evidence type="ECO:0000256" key="1">
    <source>
        <dbReference type="ARBA" id="ARBA00023235"/>
    </source>
</evidence>
<sequence>MNFKKIAAEAAIRFIEGNTIIGLGDGAAISYMVKALTVNKNNSLTLFTSSFSTKKLLEDAGFTVNEISAVSALDIYFDGCDQFDKNLNALKSGSGIHTTEKLLASMAGQFILVGDESKYVDALQTKYPVVIEVIPDAIQFAQEQVHKIFPFCKMQVRESKTRYSNLLIDIWFDEFPGLPILNSALKNITGVLESSLFYNMAHKAVIAGENGLRVIEKQGYSS</sequence>
<dbReference type="Proteomes" id="UP000199031">
    <property type="component" value="Unassembled WGS sequence"/>
</dbReference>
<dbReference type="EMBL" id="FOXQ01000010">
    <property type="protein sequence ID" value="SFQ37674.1"/>
    <property type="molecule type" value="Genomic_DNA"/>
</dbReference>
<reference evidence="3 4" key="1">
    <citation type="submission" date="2016-10" db="EMBL/GenBank/DDBJ databases">
        <authorList>
            <person name="de Groot N.N."/>
        </authorList>
    </citation>
    <scope>NUCLEOTIDE SEQUENCE [LARGE SCALE GENOMIC DNA]</scope>
    <source>
        <strain evidence="3 4">DSM 28286</strain>
    </source>
</reference>
<protein>
    <recommendedName>
        <fullName evidence="2">Ribose 5-phosphate isomerase A</fullName>
        <ecNumber evidence="2">5.3.1.6</ecNumber>
    </recommendedName>
</protein>
<keyword evidence="4" id="KW-1185">Reference proteome</keyword>
<dbReference type="PANTHER" id="PTHR11934:SF0">
    <property type="entry name" value="RIBOSE-5-PHOSPHATE ISOMERASE"/>
    <property type="match status" value="1"/>
</dbReference>
<evidence type="ECO:0000256" key="2">
    <source>
        <dbReference type="NCBIfam" id="TIGR00021"/>
    </source>
</evidence>
<dbReference type="GO" id="GO:0009052">
    <property type="term" value="P:pentose-phosphate shunt, non-oxidative branch"/>
    <property type="evidence" value="ECO:0007669"/>
    <property type="project" value="InterPro"/>
</dbReference>
<dbReference type="Gene3D" id="3.30.70.260">
    <property type="match status" value="1"/>
</dbReference>
<proteinExistence type="predicted"/>
<dbReference type="Gene3D" id="3.40.50.1360">
    <property type="match status" value="1"/>
</dbReference>
<dbReference type="SUPFAM" id="SSF100950">
    <property type="entry name" value="NagB/RpiA/CoA transferase-like"/>
    <property type="match status" value="1"/>
</dbReference>
<dbReference type="Pfam" id="PF06026">
    <property type="entry name" value="Rib_5-P_isom_A"/>
    <property type="match status" value="1"/>
</dbReference>
<dbReference type="AlphaFoldDB" id="A0A1I5Y0K9"/>
<dbReference type="GO" id="GO:0004751">
    <property type="term" value="F:ribose-5-phosphate isomerase activity"/>
    <property type="evidence" value="ECO:0007669"/>
    <property type="project" value="UniProtKB-UniRule"/>
</dbReference>
<organism evidence="3 4">
    <name type="scientific">Parafilimonas terrae</name>
    <dbReference type="NCBI Taxonomy" id="1465490"/>
    <lineage>
        <taxon>Bacteria</taxon>
        <taxon>Pseudomonadati</taxon>
        <taxon>Bacteroidota</taxon>
        <taxon>Chitinophagia</taxon>
        <taxon>Chitinophagales</taxon>
        <taxon>Chitinophagaceae</taxon>
        <taxon>Parafilimonas</taxon>
    </lineage>
</organism>
<dbReference type="InterPro" id="IPR037171">
    <property type="entry name" value="NagB/RpiA_transferase-like"/>
</dbReference>
<dbReference type="SUPFAM" id="SSF75445">
    <property type="entry name" value="D-ribose-5-phosphate isomerase (RpiA), lid domain"/>
    <property type="match status" value="1"/>
</dbReference>
<dbReference type="RefSeq" id="WP_177191928.1">
    <property type="nucleotide sequence ID" value="NZ_FOXQ01000010.1"/>
</dbReference>